<sequence length="259" mass="26984">MADDAAAPDGELTTSRADSAGTTDKEASGAVEPDSTASDVPETGKPESAATAEAATATNADEDAEAEDTEAEDTEAEGTEEADDAEGVVADEAAPARAPMSHVKIALIAGLVAVVALAGLTGWLGFQAYQAQQTQDLRSLYLQVGRQGALNLTTIGYENAEADVQRILDSATGTFYDDFQRRAEPFVEVVKQAQSTSEGTIAEAGLESFSDNEAQVLVAVTVRTSNAGAPDQAPRAWRMRISVEKVGDEAKVSNVEFVP</sequence>
<organism evidence="1 2">
    <name type="scientific">Mycolicibacterium parafortuitum</name>
    <name type="common">Mycobacterium parafortuitum</name>
    <dbReference type="NCBI Taxonomy" id="39692"/>
    <lineage>
        <taxon>Bacteria</taxon>
        <taxon>Bacillati</taxon>
        <taxon>Actinomycetota</taxon>
        <taxon>Actinomycetes</taxon>
        <taxon>Mycobacteriales</taxon>
        <taxon>Mycobacteriaceae</taxon>
        <taxon>Mycolicibacterium</taxon>
    </lineage>
</organism>
<name>A0ACC6MCF7_MYCPF</name>
<dbReference type="Proteomes" id="UP001289645">
    <property type="component" value="Unassembled WGS sequence"/>
</dbReference>
<proteinExistence type="predicted"/>
<reference evidence="1 2" key="1">
    <citation type="journal article" date="2021" name="Chemosphere">
        <title>Bioballs carrying a syntrophic Rhodococcus and Mycolicibacterium consortium for simultaneous sorption and biodegradation of fuel oil in contaminated freshwater.</title>
        <authorList>
            <person name="Naloka K."/>
            <person name="Polrit D."/>
            <person name="Muangchinda C."/>
            <person name="Thoetkiattikul H."/>
            <person name="Pinyakong O."/>
        </authorList>
    </citation>
    <scope>NUCLEOTIDE SEQUENCE [LARGE SCALE GENOMIC DNA]</scope>
    <source>
        <strain evidence="1 2">J101</strain>
    </source>
</reference>
<protein>
    <submittedName>
        <fullName evidence="1">Mce protein</fullName>
    </submittedName>
</protein>
<comment type="caution">
    <text evidence="1">The sequence shown here is derived from an EMBL/GenBank/DDBJ whole genome shotgun (WGS) entry which is preliminary data.</text>
</comment>
<dbReference type="EMBL" id="JAOXLN010000003">
    <property type="protein sequence ID" value="MDZ5084644.1"/>
    <property type="molecule type" value="Genomic_DNA"/>
</dbReference>
<gene>
    <name evidence="1" type="ORF">OHX15_04525</name>
</gene>
<evidence type="ECO:0000313" key="1">
    <source>
        <dbReference type="EMBL" id="MDZ5084644.1"/>
    </source>
</evidence>
<evidence type="ECO:0000313" key="2">
    <source>
        <dbReference type="Proteomes" id="UP001289645"/>
    </source>
</evidence>
<keyword evidence="2" id="KW-1185">Reference proteome</keyword>
<accession>A0ACC6MCF7</accession>